<gene>
    <name evidence="1" type="ORF">ACFQY0_20840</name>
</gene>
<sequence length="102" mass="11421">MKTKLKRLALVSAFPAGVTTAFLLATFWFDYNVDASETIGLRLVSMDSLRDELFFHGQSSSGAFDIYGVSLMGRHISVTHSMNSDLHRAFFRIYIGIAKILE</sequence>
<dbReference type="Proteomes" id="UP001596472">
    <property type="component" value="Unassembled WGS sequence"/>
</dbReference>
<name>A0ABW2LB01_9BACT</name>
<reference evidence="2" key="1">
    <citation type="journal article" date="2019" name="Int. J. Syst. Evol. Microbiol.">
        <title>The Global Catalogue of Microorganisms (GCM) 10K type strain sequencing project: providing services to taxonomists for standard genome sequencing and annotation.</title>
        <authorList>
            <consortium name="The Broad Institute Genomics Platform"/>
            <consortium name="The Broad Institute Genome Sequencing Center for Infectious Disease"/>
            <person name="Wu L."/>
            <person name="Ma J."/>
        </authorList>
    </citation>
    <scope>NUCLEOTIDE SEQUENCE [LARGE SCALE GENOMIC DNA]</scope>
    <source>
        <strain evidence="2">CGMCC 4.1467</strain>
    </source>
</reference>
<protein>
    <submittedName>
        <fullName evidence="1">Uncharacterized protein</fullName>
    </submittedName>
</protein>
<comment type="caution">
    <text evidence="1">The sequence shown here is derived from an EMBL/GenBank/DDBJ whole genome shotgun (WGS) entry which is preliminary data.</text>
</comment>
<accession>A0ABW2LB01</accession>
<evidence type="ECO:0000313" key="1">
    <source>
        <dbReference type="EMBL" id="MFC7339644.1"/>
    </source>
</evidence>
<evidence type="ECO:0000313" key="2">
    <source>
        <dbReference type="Proteomes" id="UP001596472"/>
    </source>
</evidence>
<dbReference type="EMBL" id="JBHTBS010000029">
    <property type="protein sequence ID" value="MFC7339644.1"/>
    <property type="molecule type" value="Genomic_DNA"/>
</dbReference>
<keyword evidence="2" id="KW-1185">Reference proteome</keyword>
<organism evidence="1 2">
    <name type="scientific">Haloferula chungangensis</name>
    <dbReference type="NCBI Taxonomy" id="1048331"/>
    <lineage>
        <taxon>Bacteria</taxon>
        <taxon>Pseudomonadati</taxon>
        <taxon>Verrucomicrobiota</taxon>
        <taxon>Verrucomicrobiia</taxon>
        <taxon>Verrucomicrobiales</taxon>
        <taxon>Verrucomicrobiaceae</taxon>
        <taxon>Haloferula</taxon>
    </lineage>
</organism>
<dbReference type="RefSeq" id="WP_379716856.1">
    <property type="nucleotide sequence ID" value="NZ_JBHTBS010000029.1"/>
</dbReference>
<proteinExistence type="predicted"/>